<feature type="compositionally biased region" description="Basic residues" evidence="1">
    <location>
        <begin position="62"/>
        <end position="75"/>
    </location>
</feature>
<feature type="compositionally biased region" description="Basic and acidic residues" evidence="1">
    <location>
        <begin position="103"/>
        <end position="113"/>
    </location>
</feature>
<comment type="caution">
    <text evidence="2">The sequence shown here is derived from an EMBL/GenBank/DDBJ whole genome shotgun (WGS) entry which is preliminary data.</text>
</comment>
<reference evidence="2" key="1">
    <citation type="journal article" date="2021" name="bioRxiv">
        <title>Whole Genome Assembly and Annotation of Northern Wild Rice, Zizania palustris L., Supports a Whole Genome Duplication in the Zizania Genus.</title>
        <authorList>
            <person name="Haas M."/>
            <person name="Kono T."/>
            <person name="Macchietto M."/>
            <person name="Millas R."/>
            <person name="McGilp L."/>
            <person name="Shao M."/>
            <person name="Duquette J."/>
            <person name="Hirsch C.N."/>
            <person name="Kimball J."/>
        </authorList>
    </citation>
    <scope>NUCLEOTIDE SEQUENCE</scope>
    <source>
        <tissue evidence="2">Fresh leaf tissue</tissue>
    </source>
</reference>
<dbReference type="Proteomes" id="UP000729402">
    <property type="component" value="Unassembled WGS sequence"/>
</dbReference>
<keyword evidence="3" id="KW-1185">Reference proteome</keyword>
<organism evidence="2 3">
    <name type="scientific">Zizania palustris</name>
    <name type="common">Northern wild rice</name>
    <dbReference type="NCBI Taxonomy" id="103762"/>
    <lineage>
        <taxon>Eukaryota</taxon>
        <taxon>Viridiplantae</taxon>
        <taxon>Streptophyta</taxon>
        <taxon>Embryophyta</taxon>
        <taxon>Tracheophyta</taxon>
        <taxon>Spermatophyta</taxon>
        <taxon>Magnoliopsida</taxon>
        <taxon>Liliopsida</taxon>
        <taxon>Poales</taxon>
        <taxon>Poaceae</taxon>
        <taxon>BOP clade</taxon>
        <taxon>Oryzoideae</taxon>
        <taxon>Oryzeae</taxon>
        <taxon>Zizaniinae</taxon>
        <taxon>Zizania</taxon>
    </lineage>
</organism>
<feature type="region of interest" description="Disordered" evidence="1">
    <location>
        <begin position="42"/>
        <end position="119"/>
    </location>
</feature>
<gene>
    <name evidence="2" type="ORF">GUJ93_ZPchr0011g28227</name>
</gene>
<feature type="compositionally biased region" description="Polar residues" evidence="1">
    <location>
        <begin position="43"/>
        <end position="61"/>
    </location>
</feature>
<accession>A0A8J5WGD8</accession>
<protein>
    <submittedName>
        <fullName evidence="2">Uncharacterized protein</fullName>
    </submittedName>
</protein>
<dbReference type="EMBL" id="JAAALK010000081">
    <property type="protein sequence ID" value="KAG8089645.1"/>
    <property type="molecule type" value="Genomic_DNA"/>
</dbReference>
<dbReference type="AlphaFoldDB" id="A0A8J5WGD8"/>
<evidence type="ECO:0000313" key="3">
    <source>
        <dbReference type="Proteomes" id="UP000729402"/>
    </source>
</evidence>
<proteinExistence type="predicted"/>
<evidence type="ECO:0000313" key="2">
    <source>
        <dbReference type="EMBL" id="KAG8089645.1"/>
    </source>
</evidence>
<reference evidence="2" key="2">
    <citation type="submission" date="2021-02" db="EMBL/GenBank/DDBJ databases">
        <authorList>
            <person name="Kimball J.A."/>
            <person name="Haas M.W."/>
            <person name="Macchietto M."/>
            <person name="Kono T."/>
            <person name="Duquette J."/>
            <person name="Shao M."/>
        </authorList>
    </citation>
    <scope>NUCLEOTIDE SEQUENCE</scope>
    <source>
        <tissue evidence="2">Fresh leaf tissue</tissue>
    </source>
</reference>
<name>A0A8J5WGD8_ZIZPA</name>
<sequence>MNIINPKQKQRIKASICRISRNKLIKVEISVLVEHFHQDKENLNVQTSGHQKNTYPTQASKKTNRHPRERRRKKREGNELSPGGLGSAREARTVLEEEEEEERAPRIAADGRERRARRARCIRRAPLGF</sequence>
<evidence type="ECO:0000256" key="1">
    <source>
        <dbReference type="SAM" id="MobiDB-lite"/>
    </source>
</evidence>